<dbReference type="GO" id="GO:1904680">
    <property type="term" value="F:peptide transmembrane transporter activity"/>
    <property type="evidence" value="ECO:0007669"/>
    <property type="project" value="TreeGrafter"/>
</dbReference>
<accession>A0AAN0RJ33</accession>
<feature type="domain" description="Solute-binding protein family 5" evidence="4">
    <location>
        <begin position="118"/>
        <end position="524"/>
    </location>
</feature>
<evidence type="ECO:0000256" key="3">
    <source>
        <dbReference type="ARBA" id="ARBA00022729"/>
    </source>
</evidence>
<dbReference type="Pfam" id="PF00496">
    <property type="entry name" value="SBP_bac_5"/>
    <property type="match status" value="1"/>
</dbReference>
<dbReference type="EMBL" id="CP003984">
    <property type="protein sequence ID" value="AII87128.1"/>
    <property type="molecule type" value="Genomic_DNA"/>
</dbReference>
<keyword evidence="6" id="KW-1185">Reference proteome</keyword>
<evidence type="ECO:0000256" key="2">
    <source>
        <dbReference type="ARBA" id="ARBA00005695"/>
    </source>
</evidence>
<dbReference type="AlphaFoldDB" id="A0AAN0RJ33"/>
<dbReference type="InterPro" id="IPR000914">
    <property type="entry name" value="SBP_5_dom"/>
</dbReference>
<comment type="subcellular location">
    <subcellularLocation>
        <location evidence="1">Periplasm</location>
    </subcellularLocation>
</comment>
<dbReference type="GO" id="GO:0030288">
    <property type="term" value="C:outer membrane-bounded periplasmic space"/>
    <property type="evidence" value="ECO:0007669"/>
    <property type="project" value="TreeGrafter"/>
</dbReference>
<sequence>MATARQKQKDLPQMTYGQGINSKLIGAVFAAALLAANLGMAEPTHGIAMYGDPALPHDFVSLPYANPNAPKGGTIVSAEGGTFTSLNPHVRKGSVPWQLRFLAYESLMGRSYDEPFTLYTLLAESIETDESRRWVEFSLHPEARFSDGSPVTVEDVIWSYETLGTIGHPRYHGLWKKIETVSQTGPRKVKFTFADQDRELALLVGLRPVLKKAQWESADFENSGLDVIPISSAPYVIRDFDPGNYVRLMRNPEYWGKDIGFRRGTNNFDEVRLDFYADGSVQFEAFKAGESSSFRELNAERWENSYDFDAVQTGKIVKSIIPHQRPSGITGFVMNTRKPKFADWRVREALIAAFNFEFINQANTGGRQERITSYFSNSVLSMEAGPAKGRVLELLEPYADTLLPGTIEGYRLPQSDGSARNRKNIRAADALLTQAGWTVQDGLRRNAQGTPFEITVTLKQGDTESQSMMDIYQQALERLGIRLTTEVLDAAQYKERTQIYDFDMAYYRRGLSLSPGNEQMLYWGGYGVDQPGTRNWMGMNSPAAESMIAKLVSSTSREDFLAAVKALDRILTAGRYVIPIHTSSFSRLAHVKEIKYPERLPMYGDWIGFLPDVWWYEAQ</sequence>
<dbReference type="InterPro" id="IPR030678">
    <property type="entry name" value="Peptide/Ni-bd"/>
</dbReference>
<evidence type="ECO:0000256" key="1">
    <source>
        <dbReference type="ARBA" id="ARBA00004418"/>
    </source>
</evidence>
<dbReference type="PANTHER" id="PTHR30290">
    <property type="entry name" value="PERIPLASMIC BINDING COMPONENT OF ABC TRANSPORTER"/>
    <property type="match status" value="1"/>
</dbReference>
<dbReference type="Gene3D" id="3.40.190.10">
    <property type="entry name" value="Periplasmic binding protein-like II"/>
    <property type="match status" value="1"/>
</dbReference>
<protein>
    <submittedName>
        <fullName evidence="5">Extracellular solute-binding protein</fullName>
    </submittedName>
</protein>
<evidence type="ECO:0000259" key="4">
    <source>
        <dbReference type="Pfam" id="PF00496"/>
    </source>
</evidence>
<organism evidence="5 6">
    <name type="scientific">Planktomarina temperata RCA23</name>
    <dbReference type="NCBI Taxonomy" id="666509"/>
    <lineage>
        <taxon>Bacteria</taxon>
        <taxon>Pseudomonadati</taxon>
        <taxon>Pseudomonadota</taxon>
        <taxon>Alphaproteobacteria</taxon>
        <taxon>Rhodobacterales</taxon>
        <taxon>Paracoccaceae</taxon>
        <taxon>Planktomarina</taxon>
    </lineage>
</organism>
<keyword evidence="3" id="KW-0732">Signal</keyword>
<dbReference type="Proteomes" id="UP000028680">
    <property type="component" value="Chromosome"/>
</dbReference>
<reference evidence="5 6" key="1">
    <citation type="journal article" date="2014" name="ISME J.">
        <title>Adaptation of an abundant Roseobacter RCA organism to pelagic systems revealed by genomic and transcriptomic analyses.</title>
        <authorList>
            <person name="Voget S."/>
            <person name="Wemheuer B."/>
            <person name="Brinkhoff T."/>
            <person name="Vollmers J."/>
            <person name="Dietrich S."/>
            <person name="Giebel H.A."/>
            <person name="Beardsley C."/>
            <person name="Sardemann C."/>
            <person name="Bakenhus I."/>
            <person name="Billerbeck S."/>
            <person name="Daniel R."/>
            <person name="Simon M."/>
        </authorList>
    </citation>
    <scope>NUCLEOTIDE SEQUENCE [LARGE SCALE GENOMIC DNA]</scope>
    <source>
        <strain evidence="5 6">RCA23</strain>
    </source>
</reference>
<evidence type="ECO:0000313" key="6">
    <source>
        <dbReference type="Proteomes" id="UP000028680"/>
    </source>
</evidence>
<dbReference type="KEGG" id="ptp:RCA23_c15910"/>
<proteinExistence type="inferred from homology"/>
<dbReference type="SUPFAM" id="SSF53850">
    <property type="entry name" value="Periplasmic binding protein-like II"/>
    <property type="match status" value="1"/>
</dbReference>
<dbReference type="GO" id="GO:0015833">
    <property type="term" value="P:peptide transport"/>
    <property type="evidence" value="ECO:0007669"/>
    <property type="project" value="TreeGrafter"/>
</dbReference>
<dbReference type="Gene3D" id="3.10.105.10">
    <property type="entry name" value="Dipeptide-binding Protein, Domain 3"/>
    <property type="match status" value="1"/>
</dbReference>
<evidence type="ECO:0000313" key="5">
    <source>
        <dbReference type="EMBL" id="AII87128.1"/>
    </source>
</evidence>
<dbReference type="PIRSF" id="PIRSF002741">
    <property type="entry name" value="MppA"/>
    <property type="match status" value="1"/>
</dbReference>
<name>A0AAN0RJ33_9RHOB</name>
<dbReference type="PANTHER" id="PTHR30290:SF64">
    <property type="entry name" value="ABC TRANSPORTER PERIPLASMIC BINDING PROTEIN"/>
    <property type="match status" value="1"/>
</dbReference>
<comment type="similarity">
    <text evidence="2">Belongs to the bacterial solute-binding protein 5 family.</text>
</comment>
<dbReference type="GO" id="GO:0043190">
    <property type="term" value="C:ATP-binding cassette (ABC) transporter complex"/>
    <property type="evidence" value="ECO:0007669"/>
    <property type="project" value="InterPro"/>
</dbReference>
<gene>
    <name evidence="5" type="ORF">RCA23_c15910</name>
</gene>
<dbReference type="CDD" id="cd08497">
    <property type="entry name" value="MbnE-like"/>
    <property type="match status" value="1"/>
</dbReference>
<dbReference type="InterPro" id="IPR039424">
    <property type="entry name" value="SBP_5"/>
</dbReference>
<dbReference type="GO" id="GO:0042884">
    <property type="term" value="P:microcin transport"/>
    <property type="evidence" value="ECO:0007669"/>
    <property type="project" value="TreeGrafter"/>
</dbReference>